<dbReference type="AlphaFoldDB" id="A0A0P1IKX1"/>
<dbReference type="InterPro" id="IPR001307">
    <property type="entry name" value="Thiosulphate_STrfase_CS"/>
</dbReference>
<evidence type="ECO:0000256" key="2">
    <source>
        <dbReference type="ARBA" id="ARBA00022737"/>
    </source>
</evidence>
<reference evidence="5" key="1">
    <citation type="submission" date="2015-09" db="EMBL/GenBank/DDBJ databases">
        <authorList>
            <person name="Rodrigo-Torres L."/>
            <person name="Arahal D.R."/>
        </authorList>
    </citation>
    <scope>NUCLEOTIDE SEQUENCE [LARGE SCALE GENOMIC DNA]</scope>
    <source>
        <strain evidence="5">CECT 5091</strain>
    </source>
</reference>
<dbReference type="Proteomes" id="UP000051260">
    <property type="component" value="Unassembled WGS sequence"/>
</dbReference>
<dbReference type="PANTHER" id="PTHR11364">
    <property type="entry name" value="THIOSULFATE SULFERTANSFERASE"/>
    <property type="match status" value="1"/>
</dbReference>
<proteinExistence type="predicted"/>
<evidence type="ECO:0000256" key="1">
    <source>
        <dbReference type="ARBA" id="ARBA00022679"/>
    </source>
</evidence>
<dbReference type="RefSeq" id="WP_058284138.1">
    <property type="nucleotide sequence ID" value="NZ_CYUD01000029.1"/>
</dbReference>
<dbReference type="InterPro" id="IPR045078">
    <property type="entry name" value="TST/MPST-like"/>
</dbReference>
<dbReference type="PROSITE" id="PS50206">
    <property type="entry name" value="RHODANESE_3"/>
    <property type="match status" value="2"/>
</dbReference>
<feature type="domain" description="Rhodanese" evidence="3">
    <location>
        <begin position="17"/>
        <end position="141"/>
    </location>
</feature>
<keyword evidence="2" id="KW-0677">Repeat</keyword>
<dbReference type="InterPro" id="IPR036873">
    <property type="entry name" value="Rhodanese-like_dom_sf"/>
</dbReference>
<dbReference type="STRING" id="1715692.RUE5091_04542"/>
<protein>
    <submittedName>
        <fullName evidence="4">3-mercaptopyruvate sulfurtransferase</fullName>
        <ecNumber evidence="4">2.8.1.2</ecNumber>
    </submittedName>
</protein>
<dbReference type="GO" id="GO:0016784">
    <property type="term" value="F:3-mercaptopyruvate sulfurtransferase activity"/>
    <property type="evidence" value="ECO:0007669"/>
    <property type="project" value="UniProtKB-EC"/>
</dbReference>
<evidence type="ECO:0000259" key="3">
    <source>
        <dbReference type="PROSITE" id="PS50206"/>
    </source>
</evidence>
<keyword evidence="5" id="KW-1185">Reference proteome</keyword>
<dbReference type="EMBL" id="CYUD01000029">
    <property type="protein sequence ID" value="CUK20667.1"/>
    <property type="molecule type" value="Genomic_DNA"/>
</dbReference>
<sequence>MTLDPVVNTSWLAEHLNDPKLRIVDVRWGFLEEDGKGVAFDDRESYRAEHIPGAVSVGMASELADSLHETPDMILGPDEFARTMARLGISDYTHVVVYDDSGLPLAAARLWWALSYYGHENVQVLDGGLQQWKLEGREVHSGDVEATEGKFVAQAKESWIAMKSDVQNAIDDEDVCIVDCLPDELYRGRESHTWGGRSGHVPGAVNVPAISNIDPSLAMTSLEARAEKLKERGSFRMASRDTLLAHYASKGVTPDRSVITYCGRGIAASCGLLALRRLGFERSRLYDGSWAEWSQDESLPVESS</sequence>
<keyword evidence="1 4" id="KW-0808">Transferase</keyword>
<dbReference type="Pfam" id="PF00581">
    <property type="entry name" value="Rhodanese"/>
    <property type="match status" value="2"/>
</dbReference>
<dbReference type="PANTHER" id="PTHR11364:SF27">
    <property type="entry name" value="SULFURTRANSFERASE"/>
    <property type="match status" value="1"/>
</dbReference>
<dbReference type="SUPFAM" id="SSF52821">
    <property type="entry name" value="Rhodanese/Cell cycle control phosphatase"/>
    <property type="match status" value="2"/>
</dbReference>
<feature type="domain" description="Rhodanese" evidence="3">
    <location>
        <begin position="171"/>
        <end position="302"/>
    </location>
</feature>
<dbReference type="PROSITE" id="PS00380">
    <property type="entry name" value="RHODANESE_1"/>
    <property type="match status" value="1"/>
</dbReference>
<evidence type="ECO:0000313" key="4">
    <source>
        <dbReference type="EMBL" id="CUK20667.1"/>
    </source>
</evidence>
<dbReference type="CDD" id="cd01449">
    <property type="entry name" value="TST_Repeat_2"/>
    <property type="match status" value="1"/>
</dbReference>
<dbReference type="SMART" id="SM00450">
    <property type="entry name" value="RHOD"/>
    <property type="match status" value="2"/>
</dbReference>
<name>A0A0P1IKX1_9RHOB</name>
<dbReference type="CDD" id="cd01448">
    <property type="entry name" value="TST_Repeat_1"/>
    <property type="match status" value="1"/>
</dbReference>
<dbReference type="Gene3D" id="3.40.250.10">
    <property type="entry name" value="Rhodanese-like domain"/>
    <property type="match status" value="2"/>
</dbReference>
<keyword evidence="4" id="KW-0670">Pyruvate</keyword>
<dbReference type="EC" id="2.8.1.2" evidence="4"/>
<gene>
    <name evidence="4" type="primary">sseA_3</name>
    <name evidence="4" type="ORF">RUE5091_04542</name>
</gene>
<organism evidence="4 5">
    <name type="scientific">Ruegeria denitrificans</name>
    <dbReference type="NCBI Taxonomy" id="1715692"/>
    <lineage>
        <taxon>Bacteria</taxon>
        <taxon>Pseudomonadati</taxon>
        <taxon>Pseudomonadota</taxon>
        <taxon>Alphaproteobacteria</taxon>
        <taxon>Rhodobacterales</taxon>
        <taxon>Roseobacteraceae</taxon>
        <taxon>Ruegeria</taxon>
    </lineage>
</organism>
<dbReference type="GO" id="GO:0004792">
    <property type="term" value="F:thiosulfate-cyanide sulfurtransferase activity"/>
    <property type="evidence" value="ECO:0007669"/>
    <property type="project" value="InterPro"/>
</dbReference>
<accession>A0A0P1IKX1</accession>
<dbReference type="InterPro" id="IPR001763">
    <property type="entry name" value="Rhodanese-like_dom"/>
</dbReference>
<evidence type="ECO:0000313" key="5">
    <source>
        <dbReference type="Proteomes" id="UP000051260"/>
    </source>
</evidence>